<name>A0ABW0WXK9_9ACTN</name>
<comment type="caution">
    <text evidence="2">The sequence shown here is derived from an EMBL/GenBank/DDBJ whole genome shotgun (WGS) entry which is preliminary data.</text>
</comment>
<dbReference type="InterPro" id="IPR002513">
    <property type="entry name" value="Tn3_Tnp_DDE_dom"/>
</dbReference>
<accession>A0ABW0WXK9</accession>
<dbReference type="Proteomes" id="UP001595975">
    <property type="component" value="Unassembled WGS sequence"/>
</dbReference>
<protein>
    <submittedName>
        <fullName evidence="2">Tn3 family transposase</fullName>
    </submittedName>
</protein>
<sequence length="126" mass="13930">MPLIDMLKEAILRTGCLKAITSVAGSRTLPEEVLAERLMLAIHAYGTARYLRDRALQREIEEGLNVVEAWNRANAVIYHGKGGEISSNRREEVEMAAQLAMASSVRARCSRSRTAGSFGQRRNSVV</sequence>
<reference evidence="3" key="1">
    <citation type="journal article" date="2019" name="Int. J. Syst. Evol. Microbiol.">
        <title>The Global Catalogue of Microorganisms (GCM) 10K type strain sequencing project: providing services to taxonomists for standard genome sequencing and annotation.</title>
        <authorList>
            <consortium name="The Broad Institute Genomics Platform"/>
            <consortium name="The Broad Institute Genome Sequencing Center for Infectious Disease"/>
            <person name="Wu L."/>
            <person name="Ma J."/>
        </authorList>
    </citation>
    <scope>NUCLEOTIDE SEQUENCE [LARGE SCALE GENOMIC DNA]</scope>
    <source>
        <strain evidence="3">CGMCC 4.1437</strain>
    </source>
</reference>
<dbReference type="RefSeq" id="WP_380223893.1">
    <property type="nucleotide sequence ID" value="NZ_JBHSOF010000003.1"/>
</dbReference>
<evidence type="ECO:0000313" key="3">
    <source>
        <dbReference type="Proteomes" id="UP001595975"/>
    </source>
</evidence>
<feature type="domain" description="Tn3 transposase DDE" evidence="1">
    <location>
        <begin position="48"/>
        <end position="98"/>
    </location>
</feature>
<evidence type="ECO:0000313" key="2">
    <source>
        <dbReference type="EMBL" id="MFC5662297.1"/>
    </source>
</evidence>
<organism evidence="2 3">
    <name type="scientific">Kitasatospora misakiensis</name>
    <dbReference type="NCBI Taxonomy" id="67330"/>
    <lineage>
        <taxon>Bacteria</taxon>
        <taxon>Bacillati</taxon>
        <taxon>Actinomycetota</taxon>
        <taxon>Actinomycetes</taxon>
        <taxon>Kitasatosporales</taxon>
        <taxon>Streptomycetaceae</taxon>
        <taxon>Kitasatospora</taxon>
    </lineage>
</organism>
<dbReference type="EMBL" id="JBHSOF010000003">
    <property type="protein sequence ID" value="MFC5662297.1"/>
    <property type="molecule type" value="Genomic_DNA"/>
</dbReference>
<proteinExistence type="predicted"/>
<keyword evidence="3" id="KW-1185">Reference proteome</keyword>
<evidence type="ECO:0000259" key="1">
    <source>
        <dbReference type="Pfam" id="PF01526"/>
    </source>
</evidence>
<gene>
    <name evidence="2" type="ORF">ACFP3U_04800</name>
</gene>
<dbReference type="Pfam" id="PF01526">
    <property type="entry name" value="DDE_Tnp_Tn3"/>
    <property type="match status" value="1"/>
</dbReference>